<protein>
    <submittedName>
        <fullName evidence="3">Substrate-binding periplasmic protein</fullName>
    </submittedName>
</protein>
<dbReference type="Gene3D" id="3.40.190.10">
    <property type="entry name" value="Periplasmic binding protein-like II"/>
    <property type="match status" value="2"/>
</dbReference>
<evidence type="ECO:0000313" key="3">
    <source>
        <dbReference type="EMBL" id="MEZ7198762.1"/>
    </source>
</evidence>
<evidence type="ECO:0000259" key="2">
    <source>
        <dbReference type="Pfam" id="PF00497"/>
    </source>
</evidence>
<dbReference type="EMBL" id="JBGLYH010000093">
    <property type="protein sequence ID" value="MEZ7198762.1"/>
    <property type="molecule type" value="Genomic_DNA"/>
</dbReference>
<organism evidence="3 4">
    <name type="scientific">Pseudodesulfovibrio karagichevae</name>
    <dbReference type="NCBI Taxonomy" id="3239305"/>
    <lineage>
        <taxon>Bacteria</taxon>
        <taxon>Pseudomonadati</taxon>
        <taxon>Thermodesulfobacteriota</taxon>
        <taxon>Desulfovibrionia</taxon>
        <taxon>Desulfovibrionales</taxon>
        <taxon>Desulfovibrionaceae</taxon>
    </lineage>
</organism>
<comment type="caution">
    <text evidence="3">The sequence shown here is derived from an EMBL/GenBank/DDBJ whole genome shotgun (WGS) entry which is preliminary data.</text>
</comment>
<dbReference type="SUPFAM" id="SSF53850">
    <property type="entry name" value="Periplasmic binding protein-like II"/>
    <property type="match status" value="1"/>
</dbReference>
<accession>A0ABV4KAD9</accession>
<dbReference type="Pfam" id="PF00497">
    <property type="entry name" value="SBP_bac_3"/>
    <property type="match status" value="1"/>
</dbReference>
<feature type="domain" description="Solute-binding protein family 3/N-terminal" evidence="2">
    <location>
        <begin position="37"/>
        <end position="249"/>
    </location>
</feature>
<feature type="chain" id="PRO_5045139805" evidence="1">
    <location>
        <begin position="24"/>
        <end position="250"/>
    </location>
</feature>
<evidence type="ECO:0000256" key="1">
    <source>
        <dbReference type="SAM" id="SignalP"/>
    </source>
</evidence>
<dbReference type="PANTHER" id="PTHR38834">
    <property type="entry name" value="PERIPLASMIC SUBSTRATE BINDING PROTEIN FAMILY 3"/>
    <property type="match status" value="1"/>
</dbReference>
<gene>
    <name evidence="3" type="ORF">AB6M95_18595</name>
</gene>
<feature type="signal peptide" evidence="1">
    <location>
        <begin position="1"/>
        <end position="23"/>
    </location>
</feature>
<dbReference type="InterPro" id="IPR001638">
    <property type="entry name" value="Solute-binding_3/MltF_N"/>
</dbReference>
<proteinExistence type="predicted"/>
<evidence type="ECO:0000313" key="4">
    <source>
        <dbReference type="Proteomes" id="UP001568698"/>
    </source>
</evidence>
<dbReference type="PANTHER" id="PTHR38834:SF3">
    <property type="entry name" value="SOLUTE-BINDING PROTEIN FAMILY 3_N-TERMINAL DOMAIN-CONTAINING PROTEIN"/>
    <property type="match status" value="1"/>
</dbReference>
<name>A0ABV4KAD9_9BACT</name>
<sequence>MRHLLPPLLVAAFVLIAAIPARADALADPATHLTYMTEQYWPMNYSRNGRLAGLSVDLLRRMWREMGVPEQPIHLFPWPRAYDMGHVDPRTMLFSMYRTKGREPDFKWVGPIVQGKTEVFTLRSRHLSARSLKDLDGWRLAAVRDVASANILRDAGLRYTGSRTPDTAIGMLTRDRVDAVAMDALQFHHFAALLGRPGGEFKPIMTLCTDPLYFAFSLDTPDALIERFQKALDAVTRQPDYRALLDHYLN</sequence>
<dbReference type="Proteomes" id="UP001568698">
    <property type="component" value="Unassembled WGS sequence"/>
</dbReference>
<reference evidence="3 4" key="1">
    <citation type="submission" date="2024-08" db="EMBL/GenBank/DDBJ databases">
        <title>Sulfate-reducing bacteria isolated from formation water of the oil field in Kazakhstan and description of Pseudodesulfovibrio sp.</title>
        <authorList>
            <person name="Bidzhieva S.K."/>
            <person name="Tourova T.P."/>
            <person name="Grouzdev D.S."/>
            <person name="Beletsky A.V."/>
            <person name="Sokolova D.S."/>
            <person name="Samigullina S.R."/>
            <person name="Poltaraus A.B."/>
            <person name="Avtukh A.N."/>
            <person name="Tereshina V.M."/>
            <person name="Zhaparov N.S."/>
            <person name="Mardanov A.V."/>
            <person name="Nazina T.N."/>
        </authorList>
    </citation>
    <scope>NUCLEOTIDE SEQUENCE [LARGE SCALE GENOMIC DNA]</scope>
    <source>
        <strain evidence="3 4">9FUS</strain>
    </source>
</reference>
<dbReference type="RefSeq" id="WP_371388244.1">
    <property type="nucleotide sequence ID" value="NZ_JBGLYH010000093.1"/>
</dbReference>
<keyword evidence="4" id="KW-1185">Reference proteome</keyword>
<keyword evidence="1" id="KW-0732">Signal</keyword>